<evidence type="ECO:0000313" key="2">
    <source>
        <dbReference type="EMBL" id="KAF4405266.1"/>
    </source>
</evidence>
<keyword evidence="3" id="KW-1185">Reference proteome</keyword>
<proteinExistence type="predicted"/>
<sequence length="473" mass="50979">MNSAVPDRLLAGLGRTESGPEVLRMLVEDQHTRRLLLFRALLDAVRDAPRDALPQHVRDRVHRHWSLLEAADGADRATARKVLFYPLVGPWLHRCLRGLAALSENAGVPARAGTPEGRTELLRELGHLGSLAVAAAARTGVPFALQLPVHGGRLGLPTLGVLRCGSPAVGITGRGGDTGLTLTPAPGRETPADVRPWEHGSWWSPNPRWIPLHRLPGGPGSVLLDDLDPFRTADSGLDRHGLGATGALTLEQRAGWDAVWRGVHAELRVGGEGRALEAERLLHCLVPLVRPPGASPSTAGAAHCSGTRREAFGAVLSSVPDTPSALAATLVHELQHAKLAALTDRVVLHRADGRARYWAPWRPDPRPFDGLLQGTYAHLGLADYWHRCALSTTDAARRDGAWAEHSRCHAQVSATLPALRGSRSLTPAGRALVEGMVARHAELRERPPPKGHLARAAAYVETARTMWRRQRTG</sequence>
<dbReference type="RefSeq" id="WP_156207859.1">
    <property type="nucleotide sequence ID" value="NZ_WHPN01000424.1"/>
</dbReference>
<evidence type="ECO:0000313" key="3">
    <source>
        <dbReference type="Proteomes" id="UP000621266"/>
    </source>
</evidence>
<feature type="region of interest" description="Disordered" evidence="1">
    <location>
        <begin position="175"/>
        <end position="198"/>
    </location>
</feature>
<gene>
    <name evidence="2" type="ORF">GCU69_31240</name>
</gene>
<dbReference type="InterPro" id="IPR026337">
    <property type="entry name" value="AKG_HExxH"/>
</dbReference>
<protein>
    <submittedName>
        <fullName evidence="2">HEXXH motif domain-containing protein</fullName>
    </submittedName>
</protein>
<evidence type="ECO:0000256" key="1">
    <source>
        <dbReference type="SAM" id="MobiDB-lite"/>
    </source>
</evidence>
<accession>A0ABQ7F8Z7</accession>
<comment type="caution">
    <text evidence="2">The sequence shown here is derived from an EMBL/GenBank/DDBJ whole genome shotgun (WGS) entry which is preliminary data.</text>
</comment>
<dbReference type="Proteomes" id="UP000621266">
    <property type="component" value="Unassembled WGS sequence"/>
</dbReference>
<name>A0ABQ7F8Z7_9ACTN</name>
<reference evidence="2 3" key="1">
    <citation type="submission" date="2019-10" db="EMBL/GenBank/DDBJ databases">
        <title>Streptomyces tenebrisbrunneis sp.nov., an endogenous actinomycete isolated from of Lycium ruthenicum.</title>
        <authorList>
            <person name="Ma L."/>
        </authorList>
    </citation>
    <scope>NUCLEOTIDE SEQUENCE [LARGE SCALE GENOMIC DNA]</scope>
    <source>
        <strain evidence="2 3">TRM 66187</strain>
    </source>
</reference>
<organism evidence="2 3">
    <name type="scientific">Streptomyces lycii</name>
    <dbReference type="NCBI Taxonomy" id="2654337"/>
    <lineage>
        <taxon>Bacteria</taxon>
        <taxon>Bacillati</taxon>
        <taxon>Actinomycetota</taxon>
        <taxon>Actinomycetes</taxon>
        <taxon>Kitasatosporales</taxon>
        <taxon>Streptomycetaceae</taxon>
        <taxon>Streptomyces</taxon>
    </lineage>
</organism>
<dbReference type="NCBIfam" id="TIGR04267">
    <property type="entry name" value="mod_HExxH"/>
    <property type="match status" value="1"/>
</dbReference>
<dbReference type="EMBL" id="WHPN01000424">
    <property type="protein sequence ID" value="KAF4405266.1"/>
    <property type="molecule type" value="Genomic_DNA"/>
</dbReference>